<feature type="domain" description="Glycoside hydrolase family 31 N-terminal" evidence="7">
    <location>
        <begin position="54"/>
        <end position="217"/>
    </location>
</feature>
<dbReference type="Gene3D" id="2.60.40.1760">
    <property type="entry name" value="glycosyl hydrolase (family 31)"/>
    <property type="match status" value="1"/>
</dbReference>
<evidence type="ECO:0000256" key="1">
    <source>
        <dbReference type="ARBA" id="ARBA00007806"/>
    </source>
</evidence>
<evidence type="ECO:0000313" key="11">
    <source>
        <dbReference type="Proteomes" id="UP000198432"/>
    </source>
</evidence>
<dbReference type="GO" id="GO:0005975">
    <property type="term" value="P:carbohydrate metabolic process"/>
    <property type="evidence" value="ECO:0007669"/>
    <property type="project" value="InterPro"/>
</dbReference>
<dbReference type="OrthoDB" id="176168at2"/>
<feature type="domain" description="DUF5110" evidence="8">
    <location>
        <begin position="695"/>
        <end position="762"/>
    </location>
</feature>
<comment type="similarity">
    <text evidence="1 4">Belongs to the glycosyl hydrolase 31 family.</text>
</comment>
<dbReference type="InterPro" id="IPR033403">
    <property type="entry name" value="DUF5110"/>
</dbReference>
<dbReference type="Pfam" id="PF13802">
    <property type="entry name" value="Gal_mutarotas_2"/>
    <property type="match status" value="1"/>
</dbReference>
<keyword evidence="5" id="KW-0732">Signal</keyword>
<dbReference type="Pfam" id="PF01055">
    <property type="entry name" value="Glyco_hydro_31_2nd"/>
    <property type="match status" value="1"/>
</dbReference>
<dbReference type="Gene3D" id="2.60.40.1180">
    <property type="entry name" value="Golgi alpha-mannosidase II"/>
    <property type="match status" value="2"/>
</dbReference>
<evidence type="ECO:0000313" key="10">
    <source>
        <dbReference type="EMBL" id="SNS89640.1"/>
    </source>
</evidence>
<evidence type="ECO:0000256" key="4">
    <source>
        <dbReference type="RuleBase" id="RU361185"/>
    </source>
</evidence>
<keyword evidence="11" id="KW-1185">Reference proteome</keyword>
<gene>
    <name evidence="10" type="ORF">SAMN06296052_11633</name>
</gene>
<evidence type="ECO:0000259" key="7">
    <source>
        <dbReference type="Pfam" id="PF13802"/>
    </source>
</evidence>
<dbReference type="SUPFAM" id="SSF74650">
    <property type="entry name" value="Galactose mutarotase-like"/>
    <property type="match status" value="1"/>
</dbReference>
<dbReference type="SUPFAM" id="SSF51445">
    <property type="entry name" value="(Trans)glycosidases"/>
    <property type="match status" value="1"/>
</dbReference>
<proteinExistence type="inferred from homology"/>
<evidence type="ECO:0000259" key="6">
    <source>
        <dbReference type="Pfam" id="PF01055"/>
    </source>
</evidence>
<feature type="signal peptide" evidence="5">
    <location>
        <begin position="1"/>
        <end position="23"/>
    </location>
</feature>
<feature type="chain" id="PRO_5013258048" evidence="5">
    <location>
        <begin position="24"/>
        <end position="822"/>
    </location>
</feature>
<feature type="domain" description="Glycoside hydrolase family 31 TIM barrel" evidence="6">
    <location>
        <begin position="261"/>
        <end position="583"/>
    </location>
</feature>
<dbReference type="InterPro" id="IPR025887">
    <property type="entry name" value="Glyco_hydro_31_N_dom"/>
</dbReference>
<dbReference type="CDD" id="cd14752">
    <property type="entry name" value="GH31_N"/>
    <property type="match status" value="1"/>
</dbReference>
<dbReference type="Pfam" id="PF17137">
    <property type="entry name" value="DUF5110"/>
    <property type="match status" value="1"/>
</dbReference>
<dbReference type="SUPFAM" id="SSF51011">
    <property type="entry name" value="Glycosyl hydrolase domain"/>
    <property type="match status" value="1"/>
</dbReference>
<protein>
    <submittedName>
        <fullName evidence="10">Alpha-glucosidase</fullName>
    </submittedName>
</protein>
<dbReference type="InterPro" id="IPR048395">
    <property type="entry name" value="Glyco_hydro_31_C"/>
</dbReference>
<dbReference type="RefSeq" id="WP_089320387.1">
    <property type="nucleotide sequence ID" value="NZ_FZOQ01000016.1"/>
</dbReference>
<dbReference type="InterPro" id="IPR011013">
    <property type="entry name" value="Gal_mutarotase_sf_dom"/>
</dbReference>
<dbReference type="Gene3D" id="3.20.20.80">
    <property type="entry name" value="Glycosidases"/>
    <property type="match status" value="1"/>
</dbReference>
<reference evidence="11" key="1">
    <citation type="submission" date="2017-06" db="EMBL/GenBank/DDBJ databases">
        <authorList>
            <person name="Varghese N."/>
            <person name="Submissions S."/>
        </authorList>
    </citation>
    <scope>NUCLEOTIDE SEQUENCE [LARGE SCALE GENOMIC DNA]</scope>
    <source>
        <strain evidence="11">NKM1</strain>
    </source>
</reference>
<evidence type="ECO:0000259" key="8">
    <source>
        <dbReference type="Pfam" id="PF17137"/>
    </source>
</evidence>
<organism evidence="10 11">
    <name type="scientific">Pontibacter ummariensis</name>
    <dbReference type="NCBI Taxonomy" id="1610492"/>
    <lineage>
        <taxon>Bacteria</taxon>
        <taxon>Pseudomonadati</taxon>
        <taxon>Bacteroidota</taxon>
        <taxon>Cytophagia</taxon>
        <taxon>Cytophagales</taxon>
        <taxon>Hymenobacteraceae</taxon>
        <taxon>Pontibacter</taxon>
    </lineage>
</organism>
<evidence type="ECO:0000256" key="2">
    <source>
        <dbReference type="ARBA" id="ARBA00022801"/>
    </source>
</evidence>
<evidence type="ECO:0000256" key="5">
    <source>
        <dbReference type="SAM" id="SignalP"/>
    </source>
</evidence>
<dbReference type="InterPro" id="IPR030458">
    <property type="entry name" value="Glyco_hydro_31_AS"/>
</dbReference>
<dbReference type="InterPro" id="IPR000322">
    <property type="entry name" value="Glyco_hydro_31_TIM"/>
</dbReference>
<keyword evidence="3 4" id="KW-0326">Glycosidase</keyword>
<feature type="domain" description="Glycosyl hydrolase family 31 C-terminal" evidence="9">
    <location>
        <begin position="592"/>
        <end position="679"/>
    </location>
</feature>
<evidence type="ECO:0000259" key="9">
    <source>
        <dbReference type="Pfam" id="PF21365"/>
    </source>
</evidence>
<dbReference type="GO" id="GO:0004553">
    <property type="term" value="F:hydrolase activity, hydrolyzing O-glycosyl compounds"/>
    <property type="evidence" value="ECO:0007669"/>
    <property type="project" value="InterPro"/>
</dbReference>
<dbReference type="CDD" id="cd06604">
    <property type="entry name" value="GH31_glucosidase_II_MalA"/>
    <property type="match status" value="1"/>
</dbReference>
<dbReference type="PANTHER" id="PTHR22762">
    <property type="entry name" value="ALPHA-GLUCOSIDASE"/>
    <property type="match status" value="1"/>
</dbReference>
<dbReference type="Proteomes" id="UP000198432">
    <property type="component" value="Unassembled WGS sequence"/>
</dbReference>
<dbReference type="AlphaFoldDB" id="A0A239I7S3"/>
<evidence type="ECO:0000256" key="3">
    <source>
        <dbReference type="ARBA" id="ARBA00023295"/>
    </source>
</evidence>
<keyword evidence="2 4" id="KW-0378">Hydrolase</keyword>
<dbReference type="PROSITE" id="PS00129">
    <property type="entry name" value="GLYCOSYL_HYDROL_F31_1"/>
    <property type="match status" value="1"/>
</dbReference>
<accession>A0A239I7S3</accession>
<dbReference type="InterPro" id="IPR017853">
    <property type="entry name" value="GH"/>
</dbReference>
<sequence>MKVSLKPLATLLLLSVFGFTAFGQTNNPIKMVGNVNKVDIDEQEVNITTDNAYIQLGVYSPSIVRVRMDKAPLAEDFSYAVVGEPVPTKTKITQDENEIIIRTDSLVTRIGKKPFSVGFYTPGGKVINKDEEGLTTSWIEEEVTTYKEMQEGERFIGLGEKTGGLDRAGTGYTHYNTDAFGYTIGQDPIYSTIPFYIGIHDGLNYGVFLDNSYQSDFNFGASNNRFSSFGARGGEMDYFFIYHTDVEDIITSYTYLTGRMPLPPLWSLGYQQNRYSYYPETEVMRIAQTLREKKIPADGITLDIHYMDAYKLFTWDNERFPNPLQMNRKLEDMGFKTTVIVDPGIKVEPGYGAYERGKDADIFLEYPDGEYYTGQVWPGWTHFPDFTDPQARDWWKSELKAITGSGVDGIWNDMNEIATWGQKMPNNILFNFDGHLTTHLEGRNVYGMQMARASYEGARAAMDNKRPFILTRAGFAGLQRYTALWTGDNRSEDDHMLLGVRLLNSLGVSGVPFTGMDVGGFTGNPSIGLYSRWIQFGAFIPYFRNHTGVNTKSSEPWAYGEEVTEIARNFISLRYKLLPYIYSTFYEATQTGHPIMRTLAIDYTHEAEVYDPQYENQYLFGEAIMVAPFVSTTDFGKVYFPKGKWYNFYTGEVQRGEKEEIIELAYHRLPLYVKESSIIPMQSLIQSTAESPTDTLTVHIYKGDVNNSYVYYEDDGITYDYLDGQYYKRLISYDARRKNITFGEVEGEFKSNFNNLKIVLHGFDDVSRVRINGKRANLNKDFASFIDPISRFDPQGVSNPVEGYDVKSIVVKNERDKFTLSY</sequence>
<dbReference type="Pfam" id="PF21365">
    <property type="entry name" value="Glyco_hydro_31_3rd"/>
    <property type="match status" value="1"/>
</dbReference>
<dbReference type="PANTHER" id="PTHR22762:SF120">
    <property type="entry name" value="HETEROGLYCAN GLUCOSIDASE 1"/>
    <property type="match status" value="1"/>
</dbReference>
<dbReference type="GO" id="GO:0030246">
    <property type="term" value="F:carbohydrate binding"/>
    <property type="evidence" value="ECO:0007669"/>
    <property type="project" value="InterPro"/>
</dbReference>
<name>A0A239I7S3_9BACT</name>
<dbReference type="InterPro" id="IPR013780">
    <property type="entry name" value="Glyco_hydro_b"/>
</dbReference>
<dbReference type="EMBL" id="FZOQ01000016">
    <property type="protein sequence ID" value="SNS89640.1"/>
    <property type="molecule type" value="Genomic_DNA"/>
</dbReference>